<sequence>MLKISKRISTIIVLIFIIIVSSAYDFIHEALKFKEENESKARENLSALIKWSENEGKEELEYAKNLSKETYNQEKVTQMIIKNLKMIQAGIEDIRILTIYSFIDEDEELSRKASQIILRLNMDIILYLLDNEKTFIGHQTYFLFDKERFDALEDFLFFLNTHLEEDFLQKDDNDFEIIEIVTYINLLIGLDGAFVNNMYLEELSIAPICDLNNPKTIAILNGIEKIGIAVDRYINLINSKIKFIAHKDDYLKMKIENINNNYPKLKLGQKQINQLNAIQNKLKECKQ</sequence>
<accession>A0A1W6BUQ6</accession>
<dbReference type="STRING" id="1121267.CCUN_0142"/>
<dbReference type="OrthoDB" id="5361321at2"/>
<protein>
    <submittedName>
        <fullName evidence="1">Uncharacterized protein</fullName>
    </submittedName>
</protein>
<name>A0A1W6BUQ6_9BACT</name>
<proteinExistence type="predicted"/>
<dbReference type="Proteomes" id="UP000192902">
    <property type="component" value="Chromosome"/>
</dbReference>
<organism evidence="1 2">
    <name type="scientific">Campylobacter cuniculorum DSM 23162 = LMG 24588</name>
    <dbReference type="NCBI Taxonomy" id="1121267"/>
    <lineage>
        <taxon>Bacteria</taxon>
        <taxon>Pseudomonadati</taxon>
        <taxon>Campylobacterota</taxon>
        <taxon>Epsilonproteobacteria</taxon>
        <taxon>Campylobacterales</taxon>
        <taxon>Campylobacteraceae</taxon>
        <taxon>Campylobacter</taxon>
    </lineage>
</organism>
<evidence type="ECO:0000313" key="1">
    <source>
        <dbReference type="EMBL" id="ARJ55801.1"/>
    </source>
</evidence>
<dbReference type="AlphaFoldDB" id="A0A1W6BUQ6"/>
<gene>
    <name evidence="1" type="ORF">CCUN_0142</name>
</gene>
<evidence type="ECO:0000313" key="2">
    <source>
        <dbReference type="Proteomes" id="UP000192902"/>
    </source>
</evidence>
<dbReference type="KEGG" id="ccun:CCUN_0142"/>
<dbReference type="RefSeq" id="WP_027305863.1">
    <property type="nucleotide sequence ID" value="NZ_CP020867.1"/>
</dbReference>
<reference evidence="1 2" key="1">
    <citation type="submission" date="2017-04" db="EMBL/GenBank/DDBJ databases">
        <title>Complete genome sequence of the Campylobacter cuniculorum type strain LMG24588.</title>
        <authorList>
            <person name="Miller W.G."/>
            <person name="Yee E."/>
            <person name="Revez J."/>
            <person name="Bono J.L."/>
            <person name="Rossi M."/>
        </authorList>
    </citation>
    <scope>NUCLEOTIDE SEQUENCE [LARGE SCALE GENOMIC DNA]</scope>
    <source>
        <strain evidence="1 2">LMG 24588</strain>
    </source>
</reference>
<dbReference type="EMBL" id="CP020867">
    <property type="protein sequence ID" value="ARJ55801.1"/>
    <property type="molecule type" value="Genomic_DNA"/>
</dbReference>
<dbReference type="eggNOG" id="ENOG50300MZ">
    <property type="taxonomic scope" value="Bacteria"/>
</dbReference>